<evidence type="ECO:0000256" key="3">
    <source>
        <dbReference type="SAM" id="SignalP"/>
    </source>
</evidence>
<dbReference type="Proteomes" id="UP001520878">
    <property type="component" value="Unassembled WGS sequence"/>
</dbReference>
<dbReference type="Pfam" id="PF00497">
    <property type="entry name" value="SBP_bac_3"/>
    <property type="match status" value="1"/>
</dbReference>
<feature type="domain" description="Solute-binding protein family 3/N-terminal" evidence="4">
    <location>
        <begin position="29"/>
        <end position="249"/>
    </location>
</feature>
<evidence type="ECO:0000256" key="2">
    <source>
        <dbReference type="ARBA" id="ARBA00022729"/>
    </source>
</evidence>
<sequence>MLKTFSYVCTLLLLGSFHPAATADGITITTSEYPPYMSEEHPHQGFVADVVRCAFGTQGIGVKFLFVNWVRAYDLARDGEYPASAYWFYTDERAKDFYYSDPMHEETLVLVKRRRNPIPSTWSGLDSFSDVRIGMTRGYSYTPDWQAFARQHQNHVSVVNTDAQNIEMLLLDRIDVFPVDELMLWHILHSRFAPEQRQLIEVMQPVLGVQQGHVLFSRKHPDGESLKVAFNAGLAQCRRDGTLETLEQQLIKGFYAPSPQTISTEH</sequence>
<organism evidence="5 6">
    <name type="scientific">Fluctibacter halophilus</name>
    <dbReference type="NCBI Taxonomy" id="226011"/>
    <lineage>
        <taxon>Bacteria</taxon>
        <taxon>Pseudomonadati</taxon>
        <taxon>Pseudomonadota</taxon>
        <taxon>Gammaproteobacteria</taxon>
        <taxon>Alteromonadales</taxon>
        <taxon>Alteromonadaceae</taxon>
        <taxon>Fluctibacter</taxon>
    </lineage>
</organism>
<evidence type="ECO:0000313" key="5">
    <source>
        <dbReference type="EMBL" id="MCC2617926.1"/>
    </source>
</evidence>
<dbReference type="Gene3D" id="3.40.190.10">
    <property type="entry name" value="Periplasmic binding protein-like II"/>
    <property type="match status" value="2"/>
</dbReference>
<dbReference type="EMBL" id="JAJEWP010000006">
    <property type="protein sequence ID" value="MCC2617926.1"/>
    <property type="molecule type" value="Genomic_DNA"/>
</dbReference>
<dbReference type="PANTHER" id="PTHR35936:SF25">
    <property type="entry name" value="ABC TRANSPORTER SUBSTRATE-BINDING PROTEIN"/>
    <property type="match status" value="1"/>
</dbReference>
<reference evidence="5 6" key="1">
    <citation type="submission" date="2021-10" db="EMBL/GenBank/DDBJ databases">
        <title>Draft genome of Aestuariibacter halophilus JC2043.</title>
        <authorList>
            <person name="Emsley S.A."/>
            <person name="Pfannmuller K.M."/>
            <person name="Ushijima B."/>
            <person name="Saw J.H."/>
            <person name="Videau P."/>
        </authorList>
    </citation>
    <scope>NUCLEOTIDE SEQUENCE [LARGE SCALE GENOMIC DNA]</scope>
    <source>
        <strain evidence="5 6">JC2043</strain>
    </source>
</reference>
<keyword evidence="2 3" id="KW-0732">Signal</keyword>
<dbReference type="InterPro" id="IPR001638">
    <property type="entry name" value="Solute-binding_3/MltF_N"/>
</dbReference>
<dbReference type="PANTHER" id="PTHR35936">
    <property type="entry name" value="MEMBRANE-BOUND LYTIC MUREIN TRANSGLYCOSYLASE F"/>
    <property type="match status" value="1"/>
</dbReference>
<proteinExistence type="inferred from homology"/>
<gene>
    <name evidence="5" type="ORF">LJ739_16860</name>
</gene>
<feature type="signal peptide" evidence="3">
    <location>
        <begin position="1"/>
        <end position="23"/>
    </location>
</feature>
<protein>
    <submittedName>
        <fullName evidence="5">Transporter substrate-binding domain-containing protein</fullName>
    </submittedName>
</protein>
<evidence type="ECO:0000256" key="1">
    <source>
        <dbReference type="ARBA" id="ARBA00010333"/>
    </source>
</evidence>
<evidence type="ECO:0000313" key="6">
    <source>
        <dbReference type="Proteomes" id="UP001520878"/>
    </source>
</evidence>
<accession>A0ABS8GFE8</accession>
<feature type="chain" id="PRO_5046466046" evidence="3">
    <location>
        <begin position="24"/>
        <end position="266"/>
    </location>
</feature>
<comment type="similarity">
    <text evidence="1">Belongs to the bacterial solute-binding protein 3 family.</text>
</comment>
<evidence type="ECO:0000259" key="4">
    <source>
        <dbReference type="Pfam" id="PF00497"/>
    </source>
</evidence>
<name>A0ABS8GFE8_9ALTE</name>
<keyword evidence="6" id="KW-1185">Reference proteome</keyword>
<comment type="caution">
    <text evidence="5">The sequence shown here is derived from an EMBL/GenBank/DDBJ whole genome shotgun (WGS) entry which is preliminary data.</text>
</comment>
<dbReference type="SUPFAM" id="SSF53850">
    <property type="entry name" value="Periplasmic binding protein-like II"/>
    <property type="match status" value="1"/>
</dbReference>